<dbReference type="STRING" id="204773.HEAR2875"/>
<dbReference type="InterPro" id="IPR014030">
    <property type="entry name" value="Ketoacyl_synth_N"/>
</dbReference>
<name>A4G902_HERAR</name>
<dbReference type="HOGENOM" id="CLU_1041583_0_0_4"/>
<dbReference type="OrthoDB" id="9798676at2"/>
<sequence>MSVKVYVQAVGAIGPGASNWPEWRAILRGELAYQQAATVSPTLTVLPSAERRRVGIGVRIALVSGLEALAAAGIDPRTMTTVFSSSGGDGENCHLICEALAGSDRLISPTRFHNSVHNAPSGYWGIASGAMLPSTSLCAYDAGFAVGLLEAAVQCSVEKRPVLLVAYDTPYPEPIHGVRPIADQFAVSMLLTPEATTTSMTAIALDLHRTSLTTMENSALENVRSGIPAARALPLMQSLAQLPVHISAPDIYLEYVNDQSLRVKFGAV</sequence>
<evidence type="ECO:0000259" key="1">
    <source>
        <dbReference type="Pfam" id="PF13723"/>
    </source>
</evidence>
<dbReference type="KEGG" id="har:HEAR2875"/>
<dbReference type="GO" id="GO:0016746">
    <property type="term" value="F:acyltransferase activity"/>
    <property type="evidence" value="ECO:0007669"/>
    <property type="project" value="InterPro"/>
</dbReference>
<organism evidence="2 3">
    <name type="scientific">Herminiimonas arsenicoxydans</name>
    <dbReference type="NCBI Taxonomy" id="204773"/>
    <lineage>
        <taxon>Bacteria</taxon>
        <taxon>Pseudomonadati</taxon>
        <taxon>Pseudomonadota</taxon>
        <taxon>Betaproteobacteria</taxon>
        <taxon>Burkholderiales</taxon>
        <taxon>Oxalobacteraceae</taxon>
        <taxon>Herminiimonas</taxon>
    </lineage>
</organism>
<dbReference type="AlphaFoldDB" id="A4G902"/>
<dbReference type="EMBL" id="CU207211">
    <property type="protein sequence ID" value="CAL62989.1"/>
    <property type="molecule type" value="Genomic_DNA"/>
</dbReference>
<dbReference type="InterPro" id="IPR016039">
    <property type="entry name" value="Thiolase-like"/>
</dbReference>
<dbReference type="SUPFAM" id="SSF53901">
    <property type="entry name" value="Thiolase-like"/>
    <property type="match status" value="1"/>
</dbReference>
<accession>A4G902</accession>
<dbReference type="eggNOG" id="COG0304">
    <property type="taxonomic scope" value="Bacteria"/>
</dbReference>
<dbReference type="Gene3D" id="3.40.47.10">
    <property type="match status" value="1"/>
</dbReference>
<keyword evidence="3" id="KW-1185">Reference proteome</keyword>
<proteinExistence type="predicted"/>
<dbReference type="Proteomes" id="UP000006697">
    <property type="component" value="Chromosome"/>
</dbReference>
<dbReference type="Pfam" id="PF13723">
    <property type="entry name" value="Ketoacyl-synt_2"/>
    <property type="match status" value="1"/>
</dbReference>
<reference evidence="2 3" key="1">
    <citation type="journal article" date="2007" name="PLoS Genet.">
        <title>A tale of two oxidation states: bacterial colonization of arsenic-rich environments.</title>
        <authorList>
            <person name="Muller D."/>
            <person name="Medigue C."/>
            <person name="Koechler S."/>
            <person name="Barbe V."/>
            <person name="Barakat M."/>
            <person name="Talla E."/>
            <person name="Bonnefoy V."/>
            <person name="Krin E."/>
            <person name="Arsene-Ploetze F."/>
            <person name="Carapito C."/>
            <person name="Chandler M."/>
            <person name="Cournoyer B."/>
            <person name="Cruveiller S."/>
            <person name="Dossat C."/>
            <person name="Duval S."/>
            <person name="Heymann M."/>
            <person name="Leize E."/>
            <person name="Lieutaud A."/>
            <person name="Lievremont D."/>
            <person name="Makita Y."/>
            <person name="Mangenot S."/>
            <person name="Nitschke W."/>
            <person name="Ortet P."/>
            <person name="Perdrial N."/>
            <person name="Schoepp B."/>
            <person name="Siguier N."/>
            <person name="Simeonova D.D."/>
            <person name="Rouy Z."/>
            <person name="Segurens B."/>
            <person name="Turlin E."/>
            <person name="Vallenet D."/>
            <person name="Van Dorsselaer A."/>
            <person name="Weiss S."/>
            <person name="Weissenbach J."/>
            <person name="Lett M.C."/>
            <person name="Danchin A."/>
            <person name="Bertin P.N."/>
        </authorList>
    </citation>
    <scope>NUCLEOTIDE SEQUENCE [LARGE SCALE GENOMIC DNA]</scope>
    <source>
        <strain evidence="3">ULPAs1</strain>
    </source>
</reference>
<evidence type="ECO:0000313" key="3">
    <source>
        <dbReference type="Proteomes" id="UP000006697"/>
    </source>
</evidence>
<evidence type="ECO:0000313" key="2">
    <source>
        <dbReference type="EMBL" id="CAL62989.1"/>
    </source>
</evidence>
<feature type="domain" description="Beta-ketoacyl synthase-like N-terminal" evidence="1">
    <location>
        <begin position="34"/>
        <end position="214"/>
    </location>
</feature>
<gene>
    <name evidence="2" type="ordered locus">HEAR2875</name>
</gene>
<protein>
    <recommendedName>
        <fullName evidence="1">Beta-ketoacyl synthase-like N-terminal domain-containing protein</fullName>
    </recommendedName>
</protein>